<reference evidence="16" key="2">
    <citation type="submission" date="2025-09" db="UniProtKB">
        <authorList>
            <consortium name="Ensembl"/>
        </authorList>
    </citation>
    <scope>IDENTIFICATION</scope>
</reference>
<dbReference type="GO" id="GO:0007155">
    <property type="term" value="P:cell adhesion"/>
    <property type="evidence" value="ECO:0007669"/>
    <property type="project" value="UniProtKB-KW"/>
</dbReference>
<evidence type="ECO:0000256" key="2">
    <source>
        <dbReference type="ARBA" id="ARBA00022525"/>
    </source>
</evidence>
<feature type="chain" id="PRO_5034623263" description="Collagen alpha-2(VI) chain" evidence="14">
    <location>
        <begin position="23"/>
        <end position="895"/>
    </location>
</feature>
<dbReference type="CDD" id="cd00198">
    <property type="entry name" value="vWFA"/>
    <property type="match status" value="1"/>
</dbReference>
<keyword evidence="4 14" id="KW-0732">Signal</keyword>
<comment type="subcellular location">
    <subcellularLocation>
        <location evidence="1">Secreted</location>
        <location evidence="1">Extracellular space</location>
        <location evidence="1">Extracellular matrix</location>
    </subcellularLocation>
</comment>
<keyword evidence="7" id="KW-0176">Collagen</keyword>
<evidence type="ECO:0000256" key="13">
    <source>
        <dbReference type="SAM" id="MobiDB-lite"/>
    </source>
</evidence>
<evidence type="ECO:0000256" key="5">
    <source>
        <dbReference type="ARBA" id="ARBA00022737"/>
    </source>
</evidence>
<feature type="compositionally biased region" description="Basic and acidic residues" evidence="13">
    <location>
        <begin position="413"/>
        <end position="423"/>
    </location>
</feature>
<evidence type="ECO:0000256" key="12">
    <source>
        <dbReference type="ARBA" id="ARBA00070549"/>
    </source>
</evidence>
<evidence type="ECO:0000256" key="14">
    <source>
        <dbReference type="SAM" id="SignalP"/>
    </source>
</evidence>
<keyword evidence="9" id="KW-0379">Hydroxylation</keyword>
<comment type="similarity">
    <text evidence="11">Belongs to the type VI collagen family.</text>
</comment>
<dbReference type="InterPro" id="IPR052229">
    <property type="entry name" value="Collagen-VI/PIF"/>
</dbReference>
<gene>
    <name evidence="16" type="primary">LOC117750654</name>
</gene>
<dbReference type="Proteomes" id="UP000694565">
    <property type="component" value="Unplaced"/>
</dbReference>
<feature type="signal peptide" evidence="14">
    <location>
        <begin position="1"/>
        <end position="22"/>
    </location>
</feature>
<dbReference type="PANTHER" id="PTHR22588:SF15">
    <property type="entry name" value="VWFA DOMAIN-CONTAINING PROTEIN"/>
    <property type="match status" value="1"/>
</dbReference>
<feature type="compositionally biased region" description="Low complexity" evidence="13">
    <location>
        <begin position="366"/>
        <end position="376"/>
    </location>
</feature>
<dbReference type="FunFam" id="3.40.50.410:FF:000026">
    <property type="entry name" value="Collagen, type VI, alpha 1"/>
    <property type="match status" value="1"/>
</dbReference>
<reference evidence="16" key="1">
    <citation type="submission" date="2025-08" db="UniProtKB">
        <authorList>
            <consortium name="Ensembl"/>
        </authorList>
    </citation>
    <scope>IDENTIFICATION</scope>
</reference>
<evidence type="ECO:0000256" key="6">
    <source>
        <dbReference type="ARBA" id="ARBA00022889"/>
    </source>
</evidence>
<dbReference type="PROSITE" id="PS50234">
    <property type="entry name" value="VWFA"/>
    <property type="match status" value="3"/>
</dbReference>
<evidence type="ECO:0000256" key="7">
    <source>
        <dbReference type="ARBA" id="ARBA00023119"/>
    </source>
</evidence>
<dbReference type="Gene3D" id="3.40.50.410">
    <property type="entry name" value="von Willebrand factor, type A domain"/>
    <property type="match status" value="3"/>
</dbReference>
<evidence type="ECO:0000259" key="15">
    <source>
        <dbReference type="PROSITE" id="PS50234"/>
    </source>
</evidence>
<keyword evidence="5" id="KW-0677">Repeat</keyword>
<dbReference type="PANTHER" id="PTHR22588">
    <property type="entry name" value="VWFA DOMAIN-CONTAINING PROTEIN"/>
    <property type="match status" value="1"/>
</dbReference>
<dbReference type="InterPro" id="IPR008160">
    <property type="entry name" value="Collagen"/>
</dbReference>
<dbReference type="FunFam" id="3.40.50.410:FF:000027">
    <property type="entry name" value="collagen alpha-2(VI) chain isoform X1"/>
    <property type="match status" value="1"/>
</dbReference>
<dbReference type="Ensembl" id="ENSCLMT00005045385.1">
    <property type="protein sequence ID" value="ENSCLMP00005043827.1"/>
    <property type="gene ID" value="ENSCLMG00005020111.1"/>
</dbReference>
<dbReference type="Pfam" id="PF01391">
    <property type="entry name" value="Collagen"/>
    <property type="match status" value="2"/>
</dbReference>
<dbReference type="PRINTS" id="PR00453">
    <property type="entry name" value="VWFADOMAIN"/>
</dbReference>
<dbReference type="AlphaFoldDB" id="A0A8C3AP53"/>
<evidence type="ECO:0000256" key="8">
    <source>
        <dbReference type="ARBA" id="ARBA00023180"/>
    </source>
</evidence>
<dbReference type="FunFam" id="3.40.50.410:FF:000052">
    <property type="entry name" value="collagen alpha-2(VI) chain isoform X1"/>
    <property type="match status" value="1"/>
</dbReference>
<accession>A0A8C3AP53</accession>
<protein>
    <recommendedName>
        <fullName evidence="12">Collagen alpha-2(VI) chain</fullName>
    </recommendedName>
</protein>
<keyword evidence="3" id="KW-0272">Extracellular matrix</keyword>
<proteinExistence type="inferred from homology"/>
<dbReference type="InterPro" id="IPR002035">
    <property type="entry name" value="VWF_A"/>
</dbReference>
<sequence>TRFLCLLLLLLMAFMLTPPSMFSPPAGIIDCPIKLFFTLDTSETIALQESPPGSMVKKVMEFTKIFAQRLSDVEYRGQIQISWSIGGLNFSESQHVFSPFTTKENFIRNLNGIVYEGKGTHTDCALKEMTHHMTHHFSGTKAVLFSVVITDGHVTADPCGGIKAMAERARDKGIHIFSVAASRSIDELGMREIASSLPGVYRDDYIVVDIVEGKPEIKTDSIDRIIKIMCFEYKCLETPGIPGPIGARGSKGMKGGRGNTGPKGEMGQQGDPGIEGPIGHPGPKGEIGLNGDKGVAGLIGRNGTDGQKGKIGRIGAPGCKGDAGDKVSLVVMFNVLYSSQNICVKCTVDDETFVELFLWLQGSMGNSGDPGPRGDSGPPGPKGDNGRPGFNYTGPRGSTGDRGDPGRLGPRGGRGECGAKGEAGDNGTPGEPGVQGLLGEPGARGPRGDPGSDGDAGPVGDPGLNDCDVMTYIRETCGCCDCEKRCGALDIVFVIDSSESVGLTNFTLEKNFVINTINRLGSMASDPASSTGTRVGVVQFSHNGTFEAIRLDDPKVNSMSAFKTAVKKLQWIAGGTFTPSALKFAYDNLIRDGKRAQAKVSVVVITDGRFDPRDDEELLNYLCDNDVVVNAIGIGDMFQKEQDDEILVSIACKKKERVSGMKRYVDLVAEDFIEKMQTVLCPDPVVVCPDLPCKREPDVAACSQRPVDLVFLLDGSERLGMENFRHVSEFVQKVADRLGLANSKTDRMRARLALVEFGNETENHMAFPLTHDPAVIAKGIAHLTYHDSSSSIGPAIVYTIDNILGKGNVRKTRRNAEVSFVFITDGITDSNNLDEAVSAMRGAQVVSTVIATRSDVDEKILMKLAMDDKDAIFKGKDFSDMSMSSLFDRFIKWVC</sequence>
<feature type="domain" description="VWFA" evidence="15">
    <location>
        <begin position="34"/>
        <end position="225"/>
    </location>
</feature>
<dbReference type="Pfam" id="PF00092">
    <property type="entry name" value="VWA"/>
    <property type="match status" value="3"/>
</dbReference>
<keyword evidence="6" id="KW-0130">Cell adhesion</keyword>
<feature type="region of interest" description="Disordered" evidence="13">
    <location>
        <begin position="365"/>
        <end position="460"/>
    </location>
</feature>
<evidence type="ECO:0000256" key="3">
    <source>
        <dbReference type="ARBA" id="ARBA00022530"/>
    </source>
</evidence>
<evidence type="ECO:0000256" key="10">
    <source>
        <dbReference type="ARBA" id="ARBA00043858"/>
    </source>
</evidence>
<dbReference type="SMART" id="SM00327">
    <property type="entry name" value="VWA"/>
    <property type="match status" value="3"/>
</dbReference>
<dbReference type="GeneTree" id="ENSGT00940000155682"/>
<feature type="domain" description="VWFA" evidence="15">
    <location>
        <begin position="490"/>
        <end position="676"/>
    </location>
</feature>
<feature type="compositionally biased region" description="Gly residues" evidence="13">
    <location>
        <begin position="252"/>
        <end position="261"/>
    </location>
</feature>
<evidence type="ECO:0000256" key="4">
    <source>
        <dbReference type="ARBA" id="ARBA00022729"/>
    </source>
</evidence>
<feature type="domain" description="VWFA" evidence="15">
    <location>
        <begin position="708"/>
        <end position="890"/>
    </location>
</feature>
<dbReference type="SUPFAM" id="SSF53300">
    <property type="entry name" value="vWA-like"/>
    <property type="match status" value="3"/>
</dbReference>
<keyword evidence="17" id="KW-1185">Reference proteome</keyword>
<dbReference type="GO" id="GO:0005581">
    <property type="term" value="C:collagen trimer"/>
    <property type="evidence" value="ECO:0007669"/>
    <property type="project" value="UniProtKB-KW"/>
</dbReference>
<evidence type="ECO:0000313" key="16">
    <source>
        <dbReference type="Ensembl" id="ENSCLMP00005043827.1"/>
    </source>
</evidence>
<name>A0A8C3AP53_CYCLU</name>
<feature type="region of interest" description="Disordered" evidence="13">
    <location>
        <begin position="246"/>
        <end position="286"/>
    </location>
</feature>
<organism evidence="16 17">
    <name type="scientific">Cyclopterus lumpus</name>
    <name type="common">Lumpsucker</name>
    <dbReference type="NCBI Taxonomy" id="8103"/>
    <lineage>
        <taxon>Eukaryota</taxon>
        <taxon>Metazoa</taxon>
        <taxon>Chordata</taxon>
        <taxon>Craniata</taxon>
        <taxon>Vertebrata</taxon>
        <taxon>Euteleostomi</taxon>
        <taxon>Actinopterygii</taxon>
        <taxon>Neopterygii</taxon>
        <taxon>Teleostei</taxon>
        <taxon>Neoteleostei</taxon>
        <taxon>Acanthomorphata</taxon>
        <taxon>Eupercaria</taxon>
        <taxon>Perciformes</taxon>
        <taxon>Cottioidei</taxon>
        <taxon>Cottales</taxon>
        <taxon>Cyclopteridae</taxon>
        <taxon>Cyclopterus</taxon>
    </lineage>
</organism>
<evidence type="ECO:0000256" key="9">
    <source>
        <dbReference type="ARBA" id="ARBA00023278"/>
    </source>
</evidence>
<evidence type="ECO:0000256" key="1">
    <source>
        <dbReference type="ARBA" id="ARBA00004498"/>
    </source>
</evidence>
<dbReference type="InterPro" id="IPR036465">
    <property type="entry name" value="vWFA_dom_sf"/>
</dbReference>
<keyword evidence="2" id="KW-0964">Secreted</keyword>
<comment type="function">
    <text evidence="10">Collagen VI acts as a cell-binding protein.</text>
</comment>
<evidence type="ECO:0000256" key="11">
    <source>
        <dbReference type="ARBA" id="ARBA00044000"/>
    </source>
</evidence>
<keyword evidence="8" id="KW-0325">Glycoprotein</keyword>
<evidence type="ECO:0000313" key="17">
    <source>
        <dbReference type="Proteomes" id="UP000694565"/>
    </source>
</evidence>